<dbReference type="Proteomes" id="UP000095766">
    <property type="component" value="Unassembled WGS sequence"/>
</dbReference>
<evidence type="ECO:0000256" key="3">
    <source>
        <dbReference type="ARBA" id="ARBA00022695"/>
    </source>
</evidence>
<keyword evidence="3" id="KW-0548">Nucleotidyltransferase</keyword>
<dbReference type="CDD" id="cd03487">
    <property type="entry name" value="RT_Bac_retron_II"/>
    <property type="match status" value="1"/>
</dbReference>
<reference evidence="11 12" key="1">
    <citation type="submission" date="2015-09" db="EMBL/GenBank/DDBJ databases">
        <authorList>
            <consortium name="Pathogen Informatics"/>
        </authorList>
    </citation>
    <scope>NUCLEOTIDE SEQUENCE [LARGE SCALE GENOMIC DNA]</scope>
    <source>
        <strain evidence="11 12">2789STDY5834898</strain>
    </source>
</reference>
<keyword evidence="6 11" id="KW-0695">RNA-directed DNA polymerase</keyword>
<dbReference type="InterPro" id="IPR000123">
    <property type="entry name" value="Reverse_transcriptase_msDNA"/>
</dbReference>
<evidence type="ECO:0000313" key="12">
    <source>
        <dbReference type="Proteomes" id="UP000095766"/>
    </source>
</evidence>
<evidence type="ECO:0000256" key="1">
    <source>
        <dbReference type="ARBA" id="ARBA00012493"/>
    </source>
</evidence>
<keyword evidence="2" id="KW-0808">Transferase</keyword>
<dbReference type="PROSITE" id="PS50878">
    <property type="entry name" value="RT_POL"/>
    <property type="match status" value="1"/>
</dbReference>
<keyword evidence="5" id="KW-0460">Magnesium</keyword>
<gene>
    <name evidence="11" type="ORF">ERS852510_00870</name>
</gene>
<comment type="catalytic activity">
    <reaction evidence="9">
        <text>DNA(n) + a 2'-deoxyribonucleoside 5'-triphosphate = DNA(n+1) + diphosphate</text>
        <dbReference type="Rhea" id="RHEA:22508"/>
        <dbReference type="Rhea" id="RHEA-COMP:17339"/>
        <dbReference type="Rhea" id="RHEA-COMP:17340"/>
        <dbReference type="ChEBI" id="CHEBI:33019"/>
        <dbReference type="ChEBI" id="CHEBI:61560"/>
        <dbReference type="ChEBI" id="CHEBI:173112"/>
        <dbReference type="EC" id="2.7.7.49"/>
    </reaction>
</comment>
<dbReference type="InterPro" id="IPR043502">
    <property type="entry name" value="DNA/RNA_pol_sf"/>
</dbReference>
<evidence type="ECO:0000256" key="8">
    <source>
        <dbReference type="ARBA" id="ARBA00034120"/>
    </source>
</evidence>
<evidence type="ECO:0000259" key="10">
    <source>
        <dbReference type="PROSITE" id="PS50878"/>
    </source>
</evidence>
<dbReference type="GO" id="GO:0046872">
    <property type="term" value="F:metal ion binding"/>
    <property type="evidence" value="ECO:0007669"/>
    <property type="project" value="UniProtKB-KW"/>
</dbReference>
<dbReference type="GO" id="GO:0003964">
    <property type="term" value="F:RNA-directed DNA polymerase activity"/>
    <property type="evidence" value="ECO:0007669"/>
    <property type="project" value="UniProtKB-KW"/>
</dbReference>
<dbReference type="RefSeq" id="WP_057252690.1">
    <property type="nucleotide sequence ID" value="NZ_CZAO01000003.1"/>
</dbReference>
<dbReference type="AlphaFoldDB" id="A0A174KMP1"/>
<dbReference type="PANTHER" id="PTHR34047">
    <property type="entry name" value="NUCLEAR INTRON MATURASE 1, MITOCHONDRIAL-RELATED"/>
    <property type="match status" value="1"/>
</dbReference>
<dbReference type="InterPro" id="IPR000477">
    <property type="entry name" value="RT_dom"/>
</dbReference>
<evidence type="ECO:0000256" key="7">
    <source>
        <dbReference type="ARBA" id="ARBA00023118"/>
    </source>
</evidence>
<protein>
    <recommendedName>
        <fullName evidence="1">RNA-directed DNA polymerase</fullName>
        <ecNumber evidence="1">2.7.7.49</ecNumber>
    </recommendedName>
</protein>
<evidence type="ECO:0000256" key="6">
    <source>
        <dbReference type="ARBA" id="ARBA00022918"/>
    </source>
</evidence>
<dbReference type="InterPro" id="IPR051083">
    <property type="entry name" value="GrpII_Intron_Splice-Mob/Def"/>
</dbReference>
<organism evidence="11 12">
    <name type="scientific">Bacteroides uniformis</name>
    <dbReference type="NCBI Taxonomy" id="820"/>
    <lineage>
        <taxon>Bacteria</taxon>
        <taxon>Pseudomonadati</taxon>
        <taxon>Bacteroidota</taxon>
        <taxon>Bacteroidia</taxon>
        <taxon>Bacteroidales</taxon>
        <taxon>Bacteroidaceae</taxon>
        <taxon>Bacteroides</taxon>
    </lineage>
</organism>
<name>A0A174KMP1_BACUN</name>
<dbReference type="PRINTS" id="PR00866">
    <property type="entry name" value="RNADNAPOLMS"/>
</dbReference>
<evidence type="ECO:0000313" key="11">
    <source>
        <dbReference type="EMBL" id="CUP11417.1"/>
    </source>
</evidence>
<proteinExistence type="inferred from homology"/>
<keyword evidence="7" id="KW-0051">Antiviral defense</keyword>
<sequence>MDFSRDSLLKELENTNVEYKKVIIEYTDNLLKKDLPVIYSLNHFAGILGLDLSELKTIIHNIDGYYAYYLIKKKHGGKRRIVTPYRNLKMIQTWILHEILNKIPVHSQCKGFVKGSNTLQNAKPHISKQYIRNFDLKDFFESITIDRVYGVFLSLGYSTAVSFDLASLCTLKISDYKFENLSRYKKNYFRYLHVKPQAVLAQGAPTSPALANLICRHLDERFWKFSLSRGIQYTRYADDLTFSSNQLELLPNTSFVNKIVNEEGLQLNYQKIGTYGKSSRQMVTGILINGESPKLPQKFKRQIYRHLHFCKKFGTYSHFNHIMPNYAHARQWLYGKIMYVNSIEPDEAKKMLSIANSLDWGLL</sequence>
<dbReference type="GO" id="GO:0051607">
    <property type="term" value="P:defense response to virus"/>
    <property type="evidence" value="ECO:0007669"/>
    <property type="project" value="UniProtKB-KW"/>
</dbReference>
<evidence type="ECO:0000256" key="9">
    <source>
        <dbReference type="ARBA" id="ARBA00048173"/>
    </source>
</evidence>
<dbReference type="GO" id="GO:0003723">
    <property type="term" value="F:RNA binding"/>
    <property type="evidence" value="ECO:0007669"/>
    <property type="project" value="InterPro"/>
</dbReference>
<dbReference type="EC" id="2.7.7.49" evidence="1"/>
<dbReference type="Pfam" id="PF00078">
    <property type="entry name" value="RVT_1"/>
    <property type="match status" value="1"/>
</dbReference>
<feature type="domain" description="Reverse transcriptase" evidence="10">
    <location>
        <begin position="51"/>
        <end position="288"/>
    </location>
</feature>
<accession>A0A174KMP1</accession>
<keyword evidence="4" id="KW-0479">Metal-binding</keyword>
<evidence type="ECO:0000256" key="2">
    <source>
        <dbReference type="ARBA" id="ARBA00022679"/>
    </source>
</evidence>
<evidence type="ECO:0000256" key="4">
    <source>
        <dbReference type="ARBA" id="ARBA00022723"/>
    </source>
</evidence>
<dbReference type="PANTHER" id="PTHR34047:SF7">
    <property type="entry name" value="RNA-DIRECTED DNA POLYMERASE"/>
    <property type="match status" value="1"/>
</dbReference>
<dbReference type="EMBL" id="CZAO01000003">
    <property type="protein sequence ID" value="CUP11417.1"/>
    <property type="molecule type" value="Genomic_DNA"/>
</dbReference>
<dbReference type="SUPFAM" id="SSF56672">
    <property type="entry name" value="DNA/RNA polymerases"/>
    <property type="match status" value="1"/>
</dbReference>
<comment type="similarity">
    <text evidence="8">Belongs to the bacterial reverse transcriptase family.</text>
</comment>
<evidence type="ECO:0000256" key="5">
    <source>
        <dbReference type="ARBA" id="ARBA00022842"/>
    </source>
</evidence>